<keyword evidence="9" id="KW-0234">DNA repair</keyword>
<dbReference type="GO" id="GO:0004386">
    <property type="term" value="F:helicase activity"/>
    <property type="evidence" value="ECO:0007669"/>
    <property type="project" value="UniProtKB-KW"/>
</dbReference>
<dbReference type="EMBL" id="SMAE01000004">
    <property type="protein sequence ID" value="TCS90606.1"/>
    <property type="molecule type" value="Genomic_DNA"/>
</dbReference>
<organism evidence="13 14">
    <name type="scientific">Keratinibaculum paraultunense</name>
    <dbReference type="NCBI Taxonomy" id="1278232"/>
    <lineage>
        <taxon>Bacteria</taxon>
        <taxon>Bacillati</taxon>
        <taxon>Bacillota</taxon>
        <taxon>Tissierellia</taxon>
        <taxon>Tissierellales</taxon>
        <taxon>Tepidimicrobiaceae</taxon>
        <taxon>Keratinibaculum</taxon>
    </lineage>
</organism>
<dbReference type="AlphaFoldDB" id="A0A4R3KZU8"/>
<dbReference type="Pfam" id="PF12705">
    <property type="entry name" value="PDDEXK_1"/>
    <property type="match status" value="1"/>
</dbReference>
<evidence type="ECO:0000256" key="9">
    <source>
        <dbReference type="ARBA" id="ARBA00023204"/>
    </source>
</evidence>
<dbReference type="Proteomes" id="UP000294567">
    <property type="component" value="Unassembled WGS sequence"/>
</dbReference>
<evidence type="ECO:0000256" key="5">
    <source>
        <dbReference type="ARBA" id="ARBA00022806"/>
    </source>
</evidence>
<evidence type="ECO:0000256" key="1">
    <source>
        <dbReference type="ARBA" id="ARBA00022722"/>
    </source>
</evidence>
<dbReference type="InterPro" id="IPR038726">
    <property type="entry name" value="PDDEXK_AddAB-type"/>
</dbReference>
<evidence type="ECO:0000313" key="13">
    <source>
        <dbReference type="EMBL" id="TCS90606.1"/>
    </source>
</evidence>
<keyword evidence="7" id="KW-0067">ATP-binding</keyword>
<name>A0A4R3KZU8_9FIRM</name>
<accession>A0A4R3KZU8</accession>
<dbReference type="Pfam" id="PF13361">
    <property type="entry name" value="UvrD_C"/>
    <property type="match status" value="1"/>
</dbReference>
<dbReference type="RefSeq" id="WP_132026949.1">
    <property type="nucleotide sequence ID" value="NZ_CP068564.1"/>
</dbReference>
<protein>
    <submittedName>
        <fullName evidence="13">ATP-dependent helicase/DNAse subunit B</fullName>
    </submittedName>
</protein>
<dbReference type="Gene3D" id="3.40.50.300">
    <property type="entry name" value="P-loop containing nucleotide triphosphate hydrolases"/>
    <property type="match status" value="3"/>
</dbReference>
<evidence type="ECO:0000256" key="4">
    <source>
        <dbReference type="ARBA" id="ARBA00022801"/>
    </source>
</evidence>
<dbReference type="Pfam" id="PF21445">
    <property type="entry name" value="ADDB_N"/>
    <property type="match status" value="1"/>
</dbReference>
<dbReference type="Gene3D" id="1.10.10.160">
    <property type="match status" value="1"/>
</dbReference>
<dbReference type="OrthoDB" id="9758506at2"/>
<keyword evidence="4" id="KW-0378">Hydrolase</keyword>
<feature type="domain" description="ATP-dependent helicase/deoxyribonuclease subunit B N-terminal" evidence="12">
    <location>
        <begin position="12"/>
        <end position="235"/>
    </location>
</feature>
<gene>
    <name evidence="13" type="ORF">EDD65_104149</name>
</gene>
<evidence type="ECO:0000259" key="12">
    <source>
        <dbReference type="Pfam" id="PF21445"/>
    </source>
</evidence>
<comment type="caution">
    <text evidence="13">The sequence shown here is derived from an EMBL/GenBank/DDBJ whole genome shotgun (WGS) entry which is preliminary data.</text>
</comment>
<dbReference type="Gene3D" id="3.90.320.10">
    <property type="match status" value="1"/>
</dbReference>
<feature type="domain" description="UvrD-like helicase C-terminal" evidence="11">
    <location>
        <begin position="268"/>
        <end position="610"/>
    </location>
</feature>
<reference evidence="13 14" key="1">
    <citation type="submission" date="2019-03" db="EMBL/GenBank/DDBJ databases">
        <title>Genomic Encyclopedia of Type Strains, Phase IV (KMG-IV): sequencing the most valuable type-strain genomes for metagenomic binning, comparative biology and taxonomic classification.</title>
        <authorList>
            <person name="Goeker M."/>
        </authorList>
    </citation>
    <scope>NUCLEOTIDE SEQUENCE [LARGE SCALE GENOMIC DNA]</scope>
    <source>
        <strain evidence="13 14">DSM 26752</strain>
    </source>
</reference>
<evidence type="ECO:0000256" key="3">
    <source>
        <dbReference type="ARBA" id="ARBA00022763"/>
    </source>
</evidence>
<evidence type="ECO:0000313" key="14">
    <source>
        <dbReference type="Proteomes" id="UP000294567"/>
    </source>
</evidence>
<evidence type="ECO:0000256" key="8">
    <source>
        <dbReference type="ARBA" id="ARBA00023125"/>
    </source>
</evidence>
<evidence type="ECO:0000259" key="11">
    <source>
        <dbReference type="Pfam" id="PF13361"/>
    </source>
</evidence>
<dbReference type="GO" id="GO:0006310">
    <property type="term" value="P:DNA recombination"/>
    <property type="evidence" value="ECO:0007669"/>
    <property type="project" value="TreeGrafter"/>
</dbReference>
<keyword evidence="1" id="KW-0540">Nuclease</keyword>
<keyword evidence="2" id="KW-0547">Nucleotide-binding</keyword>
<dbReference type="GO" id="GO:0003677">
    <property type="term" value="F:DNA binding"/>
    <property type="evidence" value="ECO:0007669"/>
    <property type="project" value="UniProtKB-KW"/>
</dbReference>
<keyword evidence="5 13" id="KW-0347">Helicase</keyword>
<keyword evidence="8" id="KW-0238">DNA-binding</keyword>
<feature type="domain" description="PD-(D/E)XK endonuclease-like" evidence="10">
    <location>
        <begin position="734"/>
        <end position="1018"/>
    </location>
</feature>
<dbReference type="InterPro" id="IPR013986">
    <property type="entry name" value="DExx_box_DNA_helicase_dom_sf"/>
</dbReference>
<keyword evidence="14" id="KW-1185">Reference proteome</keyword>
<evidence type="ECO:0000256" key="7">
    <source>
        <dbReference type="ARBA" id="ARBA00022840"/>
    </source>
</evidence>
<dbReference type="GO" id="GO:0005524">
    <property type="term" value="F:ATP binding"/>
    <property type="evidence" value="ECO:0007669"/>
    <property type="project" value="UniProtKB-KW"/>
</dbReference>
<dbReference type="PANTHER" id="PTHR30591">
    <property type="entry name" value="RECBCD ENZYME SUBUNIT RECC"/>
    <property type="match status" value="1"/>
</dbReference>
<dbReference type="GO" id="GO:0004527">
    <property type="term" value="F:exonuclease activity"/>
    <property type="evidence" value="ECO:0007669"/>
    <property type="project" value="UniProtKB-KW"/>
</dbReference>
<evidence type="ECO:0000256" key="2">
    <source>
        <dbReference type="ARBA" id="ARBA00022741"/>
    </source>
</evidence>
<evidence type="ECO:0000256" key="6">
    <source>
        <dbReference type="ARBA" id="ARBA00022839"/>
    </source>
</evidence>
<keyword evidence="3" id="KW-0227">DNA damage</keyword>
<dbReference type="InterPro" id="IPR049035">
    <property type="entry name" value="ADDB_N"/>
</dbReference>
<dbReference type="PANTHER" id="PTHR30591:SF1">
    <property type="entry name" value="RECBCD ENZYME SUBUNIT RECC"/>
    <property type="match status" value="1"/>
</dbReference>
<dbReference type="InterPro" id="IPR014017">
    <property type="entry name" value="DNA_helicase_UvrD-like_C"/>
</dbReference>
<dbReference type="SUPFAM" id="SSF52540">
    <property type="entry name" value="P-loop containing nucleoside triphosphate hydrolases"/>
    <property type="match status" value="2"/>
</dbReference>
<dbReference type="InterPro" id="IPR027417">
    <property type="entry name" value="P-loop_NTPase"/>
</dbReference>
<sequence>MDRIVYLGPYNNTKKDELLNKSIEYLRENKGSKFYYILPNGNLLTKYRNYMIEKVGQTFDINLFTFDDIVDRLIERKFYAYIDEETKETLIFHILKRLKEEGKLKYYKSVWDKKGFIKILSQIIGETKRSLITPKEYLSRCPNSPFYEEIGLVYSIYEKCLDEYKLIDREESFFKSIVLLREDNSFFEGLDFIIIDEFFDFRPQEWKLLKEILKLPISIYINMPFNRDENFQTLEETLNKLKLLDFKIQKVSKASYYPNEELVNTMFSMKNKKIQSKEYVNVIKAANSYLEMKKVAEEIKRHFVKGTNLKDMGIVLANPEEYKNIMFKVFEEEKIPCTLNRDINLTEIPLIKEVLYVLKLRENPKDKNNIINRIKSNYLKICEDEEREAIEYILRKTPIKSLDDIKNSQQVMASEYASTIDDIIFKIEEEQSLIPSKGNLEEYIEIVDFLIGNLAIRENILSVYNKTEDYDILLRDFTAFDKLNKMLDKLKSLIHIVSYEISLEQFIQLMENYLEGESITWIYGNKNGVNILTPVTARGQEFKLLFIVGLSQGKYPNLRDENFFFKEDNYAELKSIGLDIKNYYEKLDKESLMFTTSVANCKGNLYLSYSENATGDEKDIPSMFLDEILRIVEHEKIKLIDVDMDYLLKTDPNQLTTNEDVLRYILYSYYEEECNNEIISMCNYMDKEVLDKINSKVLCELKRDKKEFNEFSGNISDINIIKDIENIHKNKVYSISYLENYGRCPYLFLLNNILNVEEMDRILIDYTPIDRGIISHQVLKEYYYYYKHEIQNHVLGIEEFLVDETYEYILNRIKENMKGLGIQENTKLWQLRMENNAQRILRFIKSDIDRLSGYKKKILPMDFEVEFGRNRSFSIYEEGKEIYLTGKIDRIDKYVDEEKYVIIDYKNTDYNIKNIDDMISGLSLQLPVYIMSQKDKEIVAAMYGIISKGEFQLKIGNIEEKHLVSKNHKGAVTKEELEELLNTTKGTIKEYIDLIHNGDFSVNPMECSPFCIYKDICRYEESFEVEV</sequence>
<keyword evidence="6" id="KW-0269">Exonuclease</keyword>
<dbReference type="GO" id="GO:0006281">
    <property type="term" value="P:DNA repair"/>
    <property type="evidence" value="ECO:0007669"/>
    <property type="project" value="UniProtKB-KW"/>
</dbReference>
<dbReference type="InterPro" id="IPR011604">
    <property type="entry name" value="PDDEXK-like_dom_sf"/>
</dbReference>
<evidence type="ECO:0000259" key="10">
    <source>
        <dbReference type="Pfam" id="PF12705"/>
    </source>
</evidence>
<proteinExistence type="predicted"/>